<dbReference type="PANTHER" id="PTHR45913:SF19">
    <property type="entry name" value="LOW QUALITY PROTEIN: ZINC FINGER BED DOMAIN-CONTAINING PROTEIN 5-LIKE"/>
    <property type="match status" value="1"/>
</dbReference>
<reference evidence="1" key="3">
    <citation type="submission" date="2025-09" db="UniProtKB">
        <authorList>
            <consortium name="Ensembl"/>
        </authorList>
    </citation>
    <scope>IDENTIFICATION</scope>
</reference>
<evidence type="ECO:0000313" key="1">
    <source>
        <dbReference type="Ensembl" id="ENSLACP00000012979.1"/>
    </source>
</evidence>
<evidence type="ECO:0000313" key="2">
    <source>
        <dbReference type="Proteomes" id="UP000008672"/>
    </source>
</evidence>
<sequence>MSNDTVSHQISELSSDVKDQVLNYIKTSQFYAIQLDKTSNIAGAAQLLVYVRFVHEESLLEEFLFCQPLPIHTTKEQMFAMLGNFIHEGSLNWDRCIGICSDGARSMMGKHSGFVTEVKIFLSDAKSYLVNHLHDCPWLALLAYLVDVFDHLNSLNASMQVKDTNIPLLTDKVTAFIQKWDIWASRLANGNYEMFPTFSDFLQNCSGTVEYNDLKAAIVEHVTGLKKQFSEYFQEDCSSLAWVRDLFITSVGSTNLSGEVEEQLIQLNCDSRLKQRFGTCSLSNFWLSIAQEFPELYTAAMQVEDDLRLCPSNFEPRIDLLSSTKQAQISH</sequence>
<proteinExistence type="predicted"/>
<reference evidence="1" key="2">
    <citation type="submission" date="2025-08" db="UniProtKB">
        <authorList>
            <consortium name="Ensembl"/>
        </authorList>
    </citation>
    <scope>IDENTIFICATION</scope>
</reference>
<name>H3ATK8_LATCH</name>
<keyword evidence="2" id="KW-1185">Reference proteome</keyword>
<organism evidence="1 2">
    <name type="scientific">Latimeria chalumnae</name>
    <name type="common">Coelacanth</name>
    <dbReference type="NCBI Taxonomy" id="7897"/>
    <lineage>
        <taxon>Eukaryota</taxon>
        <taxon>Metazoa</taxon>
        <taxon>Chordata</taxon>
        <taxon>Craniata</taxon>
        <taxon>Vertebrata</taxon>
        <taxon>Euteleostomi</taxon>
        <taxon>Coelacanthiformes</taxon>
        <taxon>Coelacanthidae</taxon>
        <taxon>Latimeria</taxon>
    </lineage>
</organism>
<dbReference type="AlphaFoldDB" id="H3ATK8"/>
<dbReference type="EMBL" id="AFYH01166214">
    <property type="status" value="NOT_ANNOTATED_CDS"/>
    <property type="molecule type" value="Genomic_DNA"/>
</dbReference>
<dbReference type="HOGENOM" id="CLU_021316_5_1_1"/>
<reference evidence="2" key="1">
    <citation type="submission" date="2011-08" db="EMBL/GenBank/DDBJ databases">
        <title>The draft genome of Latimeria chalumnae.</title>
        <authorList>
            <person name="Di Palma F."/>
            <person name="Alfoldi J."/>
            <person name="Johnson J."/>
            <person name="Berlin A."/>
            <person name="Gnerre S."/>
            <person name="Jaffe D."/>
            <person name="MacCallum I."/>
            <person name="Young S."/>
            <person name="Walker B.J."/>
            <person name="Lander E."/>
            <person name="Lindblad-Toh K."/>
        </authorList>
    </citation>
    <scope>NUCLEOTIDE SEQUENCE [LARGE SCALE GENOMIC DNA]</scope>
    <source>
        <strain evidence="2">Wild caught</strain>
    </source>
</reference>
<protein>
    <recommendedName>
        <fullName evidence="3">DUF4371 domain-containing protein</fullName>
    </recommendedName>
</protein>
<dbReference type="InParanoid" id="H3ATK8"/>
<dbReference type="Proteomes" id="UP000008672">
    <property type="component" value="Unassembled WGS sequence"/>
</dbReference>
<dbReference type="eggNOG" id="ENOG502QT83">
    <property type="taxonomic scope" value="Eukaryota"/>
</dbReference>
<evidence type="ECO:0008006" key="3">
    <source>
        <dbReference type="Google" id="ProtNLM"/>
    </source>
</evidence>
<dbReference type="GeneTree" id="ENSGT00940000160436"/>
<dbReference type="OMA" id="LESSCEC"/>
<dbReference type="PANTHER" id="PTHR45913">
    <property type="entry name" value="EPM2A-INTERACTING PROTEIN 1"/>
    <property type="match status" value="1"/>
</dbReference>
<dbReference type="Ensembl" id="ENSLACT00000013074.1">
    <property type="protein sequence ID" value="ENSLACP00000012979.1"/>
    <property type="gene ID" value="ENSLACG00000011433.1"/>
</dbReference>
<dbReference type="STRING" id="7897.ENSLACP00000012979"/>
<accession>H3ATK8</accession>